<evidence type="ECO:0000313" key="3">
    <source>
        <dbReference type="Proteomes" id="UP001530293"/>
    </source>
</evidence>
<evidence type="ECO:0000256" key="1">
    <source>
        <dbReference type="SAM" id="Phobius"/>
    </source>
</evidence>
<gene>
    <name evidence="2" type="ORF">ACHAWU_005368</name>
</gene>
<feature type="transmembrane region" description="Helical" evidence="1">
    <location>
        <begin position="57"/>
        <end position="78"/>
    </location>
</feature>
<organism evidence="2 3">
    <name type="scientific">Discostella pseudostelligera</name>
    <dbReference type="NCBI Taxonomy" id="259834"/>
    <lineage>
        <taxon>Eukaryota</taxon>
        <taxon>Sar</taxon>
        <taxon>Stramenopiles</taxon>
        <taxon>Ochrophyta</taxon>
        <taxon>Bacillariophyta</taxon>
        <taxon>Coscinodiscophyceae</taxon>
        <taxon>Thalassiosirophycidae</taxon>
        <taxon>Stephanodiscales</taxon>
        <taxon>Stephanodiscaceae</taxon>
        <taxon>Discostella</taxon>
    </lineage>
</organism>
<protein>
    <submittedName>
        <fullName evidence="2">Uncharacterized protein</fullName>
    </submittedName>
</protein>
<dbReference type="Proteomes" id="UP001530293">
    <property type="component" value="Unassembled WGS sequence"/>
</dbReference>
<dbReference type="AlphaFoldDB" id="A0ABD3M7X6"/>
<accession>A0ABD3M7X6</accession>
<dbReference type="EMBL" id="JALLBG020000236">
    <property type="protein sequence ID" value="KAL3758287.1"/>
    <property type="molecule type" value="Genomic_DNA"/>
</dbReference>
<keyword evidence="1" id="KW-0472">Membrane</keyword>
<sequence length="110" mass="12476">MTNEQVIHFGELGVPEACRECIVRDIMMVDGVEYDEAMKVFEKIAKTNREDMPLAALPFYTGVFVSVTAGYVSIPLVFHRGIVEWFNEKYVTAEMPPVEDLETWLEVGSV</sequence>
<name>A0ABD3M7X6_9STRA</name>
<keyword evidence="3" id="KW-1185">Reference proteome</keyword>
<evidence type="ECO:0000313" key="2">
    <source>
        <dbReference type="EMBL" id="KAL3758287.1"/>
    </source>
</evidence>
<proteinExistence type="predicted"/>
<reference evidence="2 3" key="1">
    <citation type="submission" date="2024-10" db="EMBL/GenBank/DDBJ databases">
        <title>Updated reference genomes for cyclostephanoid diatoms.</title>
        <authorList>
            <person name="Roberts W.R."/>
            <person name="Alverson A.J."/>
        </authorList>
    </citation>
    <scope>NUCLEOTIDE SEQUENCE [LARGE SCALE GENOMIC DNA]</scope>
    <source>
        <strain evidence="2 3">AJA232-27</strain>
    </source>
</reference>
<comment type="caution">
    <text evidence="2">The sequence shown here is derived from an EMBL/GenBank/DDBJ whole genome shotgun (WGS) entry which is preliminary data.</text>
</comment>
<keyword evidence="1" id="KW-0812">Transmembrane</keyword>
<keyword evidence="1" id="KW-1133">Transmembrane helix</keyword>